<sequence length="854" mass="94954">MSLHLDYAEISRQARKIVDANRARSIIDQVTLDPESKQKVKYTRSTTGCLACRSHKVKCDETIPACLRCVASQRKCEYPQPGENNSNGKKRKNTTINGSNNGGRRGGRRSTSLRQDDQGQDLNNINTGSSSTPTKRVRLDERKGSSSRLSLNDITGGRREGNDVEEEGGEGGEGEEEEESNLNFQDDIQISGHHGNINNNNNMINGTRSPKSFMGDDGITNTDKVDPSPTDNSRLGAPSPMDILNLTTTPDFSFLNDFIPFPHITPPSQPIPPQPSSSTQNLFTASPNSLFTNDLTQNQFTANMNANNAGMTTSTGIIPSTSVPNQYQNQNQNQGYQNMFPHFENFGKSLLLNRRLIKVNNDNSNNGSGQNGSLQNNDGSKSLTPQLQALHPRLQMVESILQAYTLDEALFEFGPSHRHRNLSNNTLTAGVIDVLSNAFPSPTARTIFHHYCNTASRILITMGNIGPNPLLALCTPIKLLDTNSAASAAIRMSMLSTGIAHFIHETGLNIKSSSAEQNLGLGQWQRMRLKLKEISDKFKKAALSNITLAASSERSPDQVDSILAACTLLCIRDVISADPSWRDNLEFALNLITKKGGPQTMLQGLEYSFTRRYLLENLATHDVFSSFITGKEPSMLGNYDSWWFDSVETSQTRWEWESVERSFGISRAMVDLVARIAVLDSQKRRIGLIMKSGSDEMWDVGQHFERESHCLLLELDIWGNSLNALPQHVRVTCGDYIYKYMAVVFILADILEQPTSTPRIVKSIDHILELISEASAMRMSVMLIWPLLIAGVFSLPTKRQKVVELFEALSGDYCEDLEVARELLDEQWRMIDAGKGKQPWDKVMNKLGKYVLLI</sequence>
<dbReference type="PANTHER" id="PTHR37534:SF20">
    <property type="entry name" value="PRO1A C6 ZINK-FINGER PROTEIN"/>
    <property type="match status" value="1"/>
</dbReference>
<dbReference type="PANTHER" id="PTHR37534">
    <property type="entry name" value="TRANSCRIPTIONAL ACTIVATOR PROTEIN UGA3"/>
    <property type="match status" value="1"/>
</dbReference>
<protein>
    <recommendedName>
        <fullName evidence="4">Zn(2)-C6 fungal-type domain-containing protein</fullName>
    </recommendedName>
</protein>
<feature type="compositionally biased region" description="Low complexity" evidence="3">
    <location>
        <begin position="361"/>
        <end position="380"/>
    </location>
</feature>
<dbReference type="GO" id="GO:0005634">
    <property type="term" value="C:nucleus"/>
    <property type="evidence" value="ECO:0007669"/>
    <property type="project" value="UniProtKB-SubCell"/>
</dbReference>
<dbReference type="SUPFAM" id="SSF57701">
    <property type="entry name" value="Zn2/Cys6 DNA-binding domain"/>
    <property type="match status" value="1"/>
</dbReference>
<dbReference type="InterPro" id="IPR001138">
    <property type="entry name" value="Zn2Cys6_DnaBD"/>
</dbReference>
<evidence type="ECO:0000259" key="4">
    <source>
        <dbReference type="PROSITE" id="PS50048"/>
    </source>
</evidence>
<dbReference type="Gene3D" id="4.10.240.10">
    <property type="entry name" value="Zn(2)-C6 fungal-type DNA-binding domain"/>
    <property type="match status" value="1"/>
</dbReference>
<dbReference type="Proteomes" id="UP001355207">
    <property type="component" value="Chromosome 2"/>
</dbReference>
<dbReference type="Pfam" id="PF11951">
    <property type="entry name" value="Fungal_trans_2"/>
    <property type="match status" value="1"/>
</dbReference>
<dbReference type="EMBL" id="CP144099">
    <property type="protein sequence ID" value="WWC87118.1"/>
    <property type="molecule type" value="Genomic_DNA"/>
</dbReference>
<gene>
    <name evidence="5" type="ORF">L201_002004</name>
</gene>
<dbReference type="AlphaFoldDB" id="A0AAX4JRL3"/>
<evidence type="ECO:0000256" key="3">
    <source>
        <dbReference type="SAM" id="MobiDB-lite"/>
    </source>
</evidence>
<accession>A0AAX4JRL3</accession>
<feature type="region of interest" description="Disordered" evidence="3">
    <location>
        <begin position="77"/>
        <end position="240"/>
    </location>
</feature>
<evidence type="ECO:0000256" key="2">
    <source>
        <dbReference type="ARBA" id="ARBA00023242"/>
    </source>
</evidence>
<dbReference type="GO" id="GO:0000981">
    <property type="term" value="F:DNA-binding transcription factor activity, RNA polymerase II-specific"/>
    <property type="evidence" value="ECO:0007669"/>
    <property type="project" value="InterPro"/>
</dbReference>
<dbReference type="RefSeq" id="XP_066073881.1">
    <property type="nucleotide sequence ID" value="XM_066217784.1"/>
</dbReference>
<dbReference type="Pfam" id="PF00172">
    <property type="entry name" value="Zn_clus"/>
    <property type="match status" value="1"/>
</dbReference>
<organism evidence="5 6">
    <name type="scientific">Kwoniella dendrophila CBS 6074</name>
    <dbReference type="NCBI Taxonomy" id="1295534"/>
    <lineage>
        <taxon>Eukaryota</taxon>
        <taxon>Fungi</taxon>
        <taxon>Dikarya</taxon>
        <taxon>Basidiomycota</taxon>
        <taxon>Agaricomycotina</taxon>
        <taxon>Tremellomycetes</taxon>
        <taxon>Tremellales</taxon>
        <taxon>Cryptococcaceae</taxon>
        <taxon>Kwoniella</taxon>
    </lineage>
</organism>
<evidence type="ECO:0000313" key="6">
    <source>
        <dbReference type="Proteomes" id="UP001355207"/>
    </source>
</evidence>
<proteinExistence type="predicted"/>
<name>A0AAX4JRL3_9TREE</name>
<feature type="compositionally biased region" description="Polar residues" evidence="3">
    <location>
        <begin position="120"/>
        <end position="134"/>
    </location>
</feature>
<dbReference type="PROSITE" id="PS50048">
    <property type="entry name" value="ZN2_CY6_FUNGAL_2"/>
    <property type="match status" value="1"/>
</dbReference>
<feature type="region of interest" description="Disordered" evidence="3">
    <location>
        <begin position="361"/>
        <end position="384"/>
    </location>
</feature>
<feature type="domain" description="Zn(2)-C6 fungal-type" evidence="4">
    <location>
        <begin position="48"/>
        <end position="78"/>
    </location>
</feature>
<dbReference type="PROSITE" id="PS00463">
    <property type="entry name" value="ZN2_CY6_FUNGAL_1"/>
    <property type="match status" value="1"/>
</dbReference>
<keyword evidence="2" id="KW-0539">Nucleus</keyword>
<feature type="compositionally biased region" description="Low complexity" evidence="3">
    <location>
        <begin position="196"/>
        <end position="205"/>
    </location>
</feature>
<dbReference type="InterPro" id="IPR021858">
    <property type="entry name" value="Fun_TF"/>
</dbReference>
<dbReference type="GO" id="GO:0008270">
    <property type="term" value="F:zinc ion binding"/>
    <property type="evidence" value="ECO:0007669"/>
    <property type="project" value="InterPro"/>
</dbReference>
<reference evidence="5 6" key="1">
    <citation type="submission" date="2024-01" db="EMBL/GenBank/DDBJ databases">
        <title>Comparative genomics of Cryptococcus and Kwoniella reveals pathogenesis evolution and contrasting modes of karyotype evolution via chromosome fusion or intercentromeric recombination.</title>
        <authorList>
            <person name="Coelho M.A."/>
            <person name="David-Palma M."/>
            <person name="Shea T."/>
            <person name="Bowers K."/>
            <person name="McGinley-Smith S."/>
            <person name="Mohammad A.W."/>
            <person name="Gnirke A."/>
            <person name="Yurkov A.M."/>
            <person name="Nowrousian M."/>
            <person name="Sun S."/>
            <person name="Cuomo C.A."/>
            <person name="Heitman J."/>
        </authorList>
    </citation>
    <scope>NUCLEOTIDE SEQUENCE [LARGE SCALE GENOMIC DNA]</scope>
    <source>
        <strain evidence="5 6">CBS 6074</strain>
    </source>
</reference>
<dbReference type="CDD" id="cd00067">
    <property type="entry name" value="GAL4"/>
    <property type="match status" value="1"/>
</dbReference>
<evidence type="ECO:0000256" key="1">
    <source>
        <dbReference type="ARBA" id="ARBA00004123"/>
    </source>
</evidence>
<comment type="subcellular location">
    <subcellularLocation>
        <location evidence="1">Nucleus</location>
    </subcellularLocation>
</comment>
<keyword evidence="6" id="KW-1185">Reference proteome</keyword>
<dbReference type="SMART" id="SM00066">
    <property type="entry name" value="GAL4"/>
    <property type="match status" value="1"/>
</dbReference>
<dbReference type="InterPro" id="IPR036864">
    <property type="entry name" value="Zn2-C6_fun-type_DNA-bd_sf"/>
</dbReference>
<feature type="compositionally biased region" description="Acidic residues" evidence="3">
    <location>
        <begin position="163"/>
        <end position="180"/>
    </location>
</feature>
<dbReference type="GeneID" id="91092676"/>
<evidence type="ECO:0000313" key="5">
    <source>
        <dbReference type="EMBL" id="WWC87118.1"/>
    </source>
</evidence>